<proteinExistence type="predicted"/>
<protein>
    <submittedName>
        <fullName evidence="2">Putative catalase protein</fullName>
    </submittedName>
</protein>
<dbReference type="GO" id="GO:0020037">
    <property type="term" value="F:heme binding"/>
    <property type="evidence" value="ECO:0007669"/>
    <property type="project" value="InterPro"/>
</dbReference>
<dbReference type="GO" id="GO:0042542">
    <property type="term" value="P:response to hydrogen peroxide"/>
    <property type="evidence" value="ECO:0007669"/>
    <property type="project" value="TreeGrafter"/>
</dbReference>
<dbReference type="PANTHER" id="PTHR11465:SF26">
    <property type="entry name" value="CATALASE 2"/>
    <property type="match status" value="1"/>
</dbReference>
<gene>
    <name evidence="2" type="ORF">UCRPA7_1984</name>
</gene>
<dbReference type="Gene3D" id="2.40.180.10">
    <property type="entry name" value="Catalase core domain"/>
    <property type="match status" value="1"/>
</dbReference>
<dbReference type="OrthoDB" id="6880011at2759"/>
<dbReference type="GeneID" id="19322189"/>
<dbReference type="InterPro" id="IPR018028">
    <property type="entry name" value="Catalase"/>
</dbReference>
<dbReference type="PRINTS" id="PR00067">
    <property type="entry name" value="CATALASE"/>
</dbReference>
<evidence type="ECO:0000313" key="3">
    <source>
        <dbReference type="Proteomes" id="UP000014074"/>
    </source>
</evidence>
<dbReference type="GO" id="GO:0004096">
    <property type="term" value="F:catalase activity"/>
    <property type="evidence" value="ECO:0007669"/>
    <property type="project" value="InterPro"/>
</dbReference>
<dbReference type="HOGENOM" id="CLU_010645_1_0_1"/>
<dbReference type="GO" id="GO:0005777">
    <property type="term" value="C:peroxisome"/>
    <property type="evidence" value="ECO:0007669"/>
    <property type="project" value="TreeGrafter"/>
</dbReference>
<accession>R8BSZ6</accession>
<evidence type="ECO:0000313" key="2">
    <source>
        <dbReference type="EMBL" id="EOO02507.1"/>
    </source>
</evidence>
<dbReference type="InterPro" id="IPR011614">
    <property type="entry name" value="Catalase_core"/>
</dbReference>
<dbReference type="AlphaFoldDB" id="R8BSZ6"/>
<evidence type="ECO:0000259" key="1">
    <source>
        <dbReference type="SMART" id="SM01060"/>
    </source>
</evidence>
<dbReference type="RefSeq" id="XP_007912753.1">
    <property type="nucleotide sequence ID" value="XM_007914562.1"/>
</dbReference>
<name>R8BSZ6_PHAM7</name>
<dbReference type="EMBL" id="KB932914">
    <property type="protein sequence ID" value="EOO02507.1"/>
    <property type="molecule type" value="Genomic_DNA"/>
</dbReference>
<dbReference type="eggNOG" id="KOG0047">
    <property type="taxonomic scope" value="Eukaryota"/>
</dbReference>
<dbReference type="Proteomes" id="UP000014074">
    <property type="component" value="Unassembled WGS sequence"/>
</dbReference>
<dbReference type="PANTHER" id="PTHR11465">
    <property type="entry name" value="CATALASE"/>
    <property type="match status" value="1"/>
</dbReference>
<dbReference type="Pfam" id="PF00199">
    <property type="entry name" value="Catalase"/>
    <property type="match status" value="1"/>
</dbReference>
<keyword evidence="3" id="KW-1185">Reference proteome</keyword>
<reference evidence="3" key="1">
    <citation type="journal article" date="2013" name="Genome Announc.">
        <title>Draft genome sequence of the ascomycete Phaeoacremonium aleophilum strain UCR-PA7, a causal agent of the esca disease complex in grapevines.</title>
        <authorList>
            <person name="Blanco-Ulate B."/>
            <person name="Rolshausen P."/>
            <person name="Cantu D."/>
        </authorList>
    </citation>
    <scope>NUCLEOTIDE SEQUENCE [LARGE SCALE GENOMIC DNA]</scope>
    <source>
        <strain evidence="3">UCR-PA7</strain>
    </source>
</reference>
<dbReference type="SUPFAM" id="SSF56634">
    <property type="entry name" value="Heme-dependent catalase-like"/>
    <property type="match status" value="1"/>
</dbReference>
<dbReference type="InterPro" id="IPR020835">
    <property type="entry name" value="Catalase_sf"/>
</dbReference>
<dbReference type="GO" id="GO:0005739">
    <property type="term" value="C:mitochondrion"/>
    <property type="evidence" value="ECO:0007669"/>
    <property type="project" value="TreeGrafter"/>
</dbReference>
<organism evidence="2 3">
    <name type="scientific">Phaeoacremonium minimum (strain UCR-PA7)</name>
    <name type="common">Esca disease fungus</name>
    <name type="synonym">Togninia minima</name>
    <dbReference type="NCBI Taxonomy" id="1286976"/>
    <lineage>
        <taxon>Eukaryota</taxon>
        <taxon>Fungi</taxon>
        <taxon>Dikarya</taxon>
        <taxon>Ascomycota</taxon>
        <taxon>Pezizomycotina</taxon>
        <taxon>Sordariomycetes</taxon>
        <taxon>Sordariomycetidae</taxon>
        <taxon>Togniniales</taxon>
        <taxon>Togniniaceae</taxon>
        <taxon>Phaeoacremonium</taxon>
    </lineage>
</organism>
<sequence>MNAYSGHTYKFTKEDGSFKYIKVHIKTQIGVKNLNRETSIKIAGENPDFLVDDLYQAIEKGDFPVWDVFVQIMDPNEAETYKVNIFDMTKVWSHKDFPLRQIGRLTLNRNPRNYFTDIEQAAFSPSTMVPGWAPSADPMLQARMFAYPDAARYRLGVNYQRLPTNRAAVPVYSPFQRDGFMNFTENYGDDPNYVGSMLHPTTFRASSLGARSGGGLSTVTEHEKWAGEVSNFTSEVGPEDFEQATALWEVLGRDGKHQDRFVGNVADHVSKVTNSKLRMKVYGTTILPRQQYIGGPAEAIFADQRAVAL</sequence>
<dbReference type="KEGG" id="tmn:UCRPA7_1984"/>
<feature type="domain" description="Catalase core" evidence="1">
    <location>
        <begin position="1"/>
        <end position="202"/>
    </location>
</feature>
<dbReference type="SMART" id="SM01060">
    <property type="entry name" value="Catalase"/>
    <property type="match status" value="1"/>
</dbReference>
<dbReference type="GO" id="GO:0042744">
    <property type="term" value="P:hydrogen peroxide catabolic process"/>
    <property type="evidence" value="ECO:0007669"/>
    <property type="project" value="TreeGrafter"/>
</dbReference>
<dbReference type="PROSITE" id="PS51402">
    <property type="entry name" value="CATALASE_3"/>
    <property type="match status" value="1"/>
</dbReference>